<evidence type="ECO:0000256" key="2">
    <source>
        <dbReference type="ARBA" id="ARBA00004141"/>
    </source>
</evidence>
<evidence type="ECO:0000313" key="14">
    <source>
        <dbReference type="Proteomes" id="UP000436088"/>
    </source>
</evidence>
<evidence type="ECO:0000256" key="9">
    <source>
        <dbReference type="ARBA" id="ARBA00023004"/>
    </source>
</evidence>
<evidence type="ECO:0000256" key="5">
    <source>
        <dbReference type="ARBA" id="ARBA00022692"/>
    </source>
</evidence>
<reference evidence="13" key="1">
    <citation type="submission" date="2019-09" db="EMBL/GenBank/DDBJ databases">
        <title>Draft genome information of white flower Hibiscus syriacus.</title>
        <authorList>
            <person name="Kim Y.-M."/>
        </authorList>
    </citation>
    <scope>NUCLEOTIDE SEQUENCE [LARGE SCALE GENOMIC DNA]</scope>
    <source>
        <strain evidence="13">YM2019G1</strain>
    </source>
</reference>
<evidence type="ECO:0000256" key="6">
    <source>
        <dbReference type="ARBA" id="ARBA00022723"/>
    </source>
</evidence>
<evidence type="ECO:0000259" key="12">
    <source>
        <dbReference type="PROSITE" id="PS50939"/>
    </source>
</evidence>
<evidence type="ECO:0000256" key="10">
    <source>
        <dbReference type="ARBA" id="ARBA00023136"/>
    </source>
</evidence>
<keyword evidence="8 11" id="KW-1133">Transmembrane helix</keyword>
<comment type="caution">
    <text evidence="13">The sequence shown here is derived from an EMBL/GenBank/DDBJ whole genome shotgun (WGS) entry which is preliminary data.</text>
</comment>
<keyword evidence="10 11" id="KW-0472">Membrane</keyword>
<evidence type="ECO:0000256" key="4">
    <source>
        <dbReference type="ARBA" id="ARBA00022617"/>
    </source>
</evidence>
<keyword evidence="5 11" id="KW-0812">Transmembrane</keyword>
<comment type="subcellular location">
    <subcellularLocation>
        <location evidence="2">Membrane</location>
        <topology evidence="2">Multi-pass membrane protein</topology>
    </subcellularLocation>
</comment>
<organism evidence="13 14">
    <name type="scientific">Hibiscus syriacus</name>
    <name type="common">Rose of Sharon</name>
    <dbReference type="NCBI Taxonomy" id="106335"/>
    <lineage>
        <taxon>Eukaryota</taxon>
        <taxon>Viridiplantae</taxon>
        <taxon>Streptophyta</taxon>
        <taxon>Embryophyta</taxon>
        <taxon>Tracheophyta</taxon>
        <taxon>Spermatophyta</taxon>
        <taxon>Magnoliopsida</taxon>
        <taxon>eudicotyledons</taxon>
        <taxon>Gunneridae</taxon>
        <taxon>Pentapetalae</taxon>
        <taxon>rosids</taxon>
        <taxon>malvids</taxon>
        <taxon>Malvales</taxon>
        <taxon>Malvaceae</taxon>
        <taxon>Malvoideae</taxon>
        <taxon>Hibiscus</taxon>
    </lineage>
</organism>
<accession>A0A6A2XXG1</accession>
<evidence type="ECO:0000256" key="3">
    <source>
        <dbReference type="ARBA" id="ARBA00022448"/>
    </source>
</evidence>
<evidence type="ECO:0000256" key="7">
    <source>
        <dbReference type="ARBA" id="ARBA00022982"/>
    </source>
</evidence>
<dbReference type="PROSITE" id="PS50939">
    <property type="entry name" value="CYTOCHROME_B561"/>
    <property type="match status" value="1"/>
</dbReference>
<keyword evidence="14" id="KW-1185">Reference proteome</keyword>
<keyword evidence="9" id="KW-0408">Iron</keyword>
<protein>
    <submittedName>
        <fullName evidence="13">Detected protein of confused Function</fullName>
    </submittedName>
</protein>
<name>A0A6A2XXG1_HIBSY</name>
<dbReference type="GO" id="GO:0046872">
    <property type="term" value="F:metal ion binding"/>
    <property type="evidence" value="ECO:0007669"/>
    <property type="project" value="UniProtKB-KW"/>
</dbReference>
<comment type="cofactor">
    <cofactor evidence="1">
        <name>heme b</name>
        <dbReference type="ChEBI" id="CHEBI:60344"/>
    </cofactor>
</comment>
<sequence>MVAYKTVQGTNSFKQLVHLTIQCIAVILSLVGVWTALKFHNDKGIDNFYSLHSWAALLPWHVFFGIAAQAGQSYGRRAAYERSDRGWRGEAVQEAYKLSLWFLSSKR</sequence>
<dbReference type="Proteomes" id="UP000436088">
    <property type="component" value="Unassembled WGS sequence"/>
</dbReference>
<dbReference type="PANTHER" id="PTHR10106:SF0">
    <property type="entry name" value="LD36721P"/>
    <property type="match status" value="1"/>
</dbReference>
<feature type="domain" description="Cytochrome b561" evidence="12">
    <location>
        <begin position="1"/>
        <end position="107"/>
    </location>
</feature>
<dbReference type="AlphaFoldDB" id="A0A6A2XXG1"/>
<proteinExistence type="predicted"/>
<dbReference type="GO" id="GO:0016491">
    <property type="term" value="F:oxidoreductase activity"/>
    <property type="evidence" value="ECO:0007669"/>
    <property type="project" value="InterPro"/>
</dbReference>
<feature type="transmembrane region" description="Helical" evidence="11">
    <location>
        <begin position="49"/>
        <end position="68"/>
    </location>
</feature>
<keyword evidence="7" id="KW-0249">Electron transport</keyword>
<keyword evidence="6" id="KW-0479">Metal-binding</keyword>
<dbReference type="PANTHER" id="PTHR10106">
    <property type="entry name" value="CYTOCHROME B561-RELATED"/>
    <property type="match status" value="1"/>
</dbReference>
<keyword evidence="3" id="KW-0813">Transport</keyword>
<gene>
    <name evidence="13" type="ORF">F3Y22_tig00112471pilonHSYRG00042</name>
</gene>
<dbReference type="InterPro" id="IPR043205">
    <property type="entry name" value="CYB561/CYBRD1-like"/>
</dbReference>
<dbReference type="InterPro" id="IPR006593">
    <property type="entry name" value="Cyt_b561/ferric_Rdtase_TM"/>
</dbReference>
<evidence type="ECO:0000256" key="1">
    <source>
        <dbReference type="ARBA" id="ARBA00001970"/>
    </source>
</evidence>
<dbReference type="GO" id="GO:0016020">
    <property type="term" value="C:membrane"/>
    <property type="evidence" value="ECO:0007669"/>
    <property type="project" value="UniProtKB-SubCell"/>
</dbReference>
<keyword evidence="4" id="KW-0349">Heme</keyword>
<evidence type="ECO:0000313" key="13">
    <source>
        <dbReference type="EMBL" id="KAE8666936.1"/>
    </source>
</evidence>
<evidence type="ECO:0000256" key="8">
    <source>
        <dbReference type="ARBA" id="ARBA00022989"/>
    </source>
</evidence>
<dbReference type="EMBL" id="VEPZ02001589">
    <property type="protein sequence ID" value="KAE8666936.1"/>
    <property type="molecule type" value="Genomic_DNA"/>
</dbReference>
<feature type="transmembrane region" description="Helical" evidence="11">
    <location>
        <begin position="16"/>
        <end position="37"/>
    </location>
</feature>
<dbReference type="Pfam" id="PF03188">
    <property type="entry name" value="Cytochrom_B561"/>
    <property type="match status" value="1"/>
</dbReference>
<evidence type="ECO:0000256" key="11">
    <source>
        <dbReference type="SAM" id="Phobius"/>
    </source>
</evidence>
<dbReference type="Gene3D" id="1.20.120.1770">
    <property type="match status" value="1"/>
</dbReference>